<keyword evidence="10" id="KW-1185">Reference proteome</keyword>
<keyword evidence="5" id="KW-0539">Nucleus</keyword>
<evidence type="ECO:0000256" key="1">
    <source>
        <dbReference type="ARBA" id="ARBA00022723"/>
    </source>
</evidence>
<organism evidence="9">
    <name type="scientific">Salvia splendens</name>
    <name type="common">Scarlet sage</name>
    <dbReference type="NCBI Taxonomy" id="180675"/>
    <lineage>
        <taxon>Eukaryota</taxon>
        <taxon>Viridiplantae</taxon>
        <taxon>Streptophyta</taxon>
        <taxon>Embryophyta</taxon>
        <taxon>Tracheophyta</taxon>
        <taxon>Spermatophyta</taxon>
        <taxon>Magnoliopsida</taxon>
        <taxon>eudicotyledons</taxon>
        <taxon>Gunneridae</taxon>
        <taxon>Pentapetalae</taxon>
        <taxon>asterids</taxon>
        <taxon>lamiids</taxon>
        <taxon>Lamiales</taxon>
        <taxon>Lamiaceae</taxon>
        <taxon>Nepetoideae</taxon>
        <taxon>Mentheae</taxon>
        <taxon>Salviinae</taxon>
        <taxon>Salvia</taxon>
        <taxon>Salvia subgen. Calosphace</taxon>
        <taxon>core Calosphace</taxon>
    </lineage>
</organism>
<dbReference type="Pfam" id="PF00855">
    <property type="entry name" value="PWWP"/>
    <property type="match status" value="1"/>
</dbReference>
<evidence type="ECO:0000256" key="4">
    <source>
        <dbReference type="ARBA" id="ARBA00022853"/>
    </source>
</evidence>
<keyword evidence="4" id="KW-0156">Chromatin regulator</keyword>
<evidence type="ECO:0008006" key="11">
    <source>
        <dbReference type="Google" id="ProtNLM"/>
    </source>
</evidence>
<dbReference type="SUPFAM" id="SSF82199">
    <property type="entry name" value="SET domain"/>
    <property type="match status" value="1"/>
</dbReference>
<evidence type="ECO:0000256" key="6">
    <source>
        <dbReference type="SAM" id="MobiDB-lite"/>
    </source>
</evidence>
<dbReference type="GO" id="GO:0006325">
    <property type="term" value="P:chromatin organization"/>
    <property type="evidence" value="ECO:0007669"/>
    <property type="project" value="UniProtKB-KW"/>
</dbReference>
<dbReference type="InterPro" id="IPR011011">
    <property type="entry name" value="Znf_FYVE_PHD"/>
</dbReference>
<dbReference type="PANTHER" id="PTHR13793">
    <property type="entry name" value="PHD FINGER PROTEINS"/>
    <property type="match status" value="1"/>
</dbReference>
<evidence type="ECO:0000313" key="10">
    <source>
        <dbReference type="Proteomes" id="UP000298416"/>
    </source>
</evidence>
<dbReference type="SMART" id="SM00249">
    <property type="entry name" value="PHD"/>
    <property type="match status" value="2"/>
</dbReference>
<dbReference type="PROSITE" id="PS51566">
    <property type="entry name" value="SAM_MT43_TRX_MLL"/>
    <property type="match status" value="1"/>
</dbReference>
<gene>
    <name evidence="9" type="ORF">SASPL_125295</name>
</gene>
<dbReference type="PROSITE" id="PS01359">
    <property type="entry name" value="ZF_PHD_1"/>
    <property type="match status" value="1"/>
</dbReference>
<feature type="compositionally biased region" description="Basic and acidic residues" evidence="6">
    <location>
        <begin position="131"/>
        <end position="144"/>
    </location>
</feature>
<dbReference type="InterPro" id="IPR001214">
    <property type="entry name" value="SET_dom"/>
</dbReference>
<dbReference type="InterPro" id="IPR025780">
    <property type="entry name" value="Hist-Lys_N-MeTrfase_ATX"/>
</dbReference>
<dbReference type="InterPro" id="IPR013083">
    <property type="entry name" value="Znf_RING/FYVE/PHD"/>
</dbReference>
<keyword evidence="3" id="KW-0862">Zinc</keyword>
<dbReference type="PANTHER" id="PTHR13793:SF132">
    <property type="entry name" value="HISTONE-LYSINE N-METHYLTRANSFERASE ATX5"/>
    <property type="match status" value="1"/>
</dbReference>
<reference evidence="9" key="2">
    <citation type="submission" date="2020-08" db="EMBL/GenBank/DDBJ databases">
        <title>Plant Genome Project.</title>
        <authorList>
            <person name="Zhang R.-G."/>
        </authorList>
    </citation>
    <scope>NUCLEOTIDE SEQUENCE</scope>
    <source>
        <strain evidence="9">Huo1</strain>
        <tissue evidence="9">Leaf</tissue>
    </source>
</reference>
<dbReference type="Pfam" id="PF13831">
    <property type="entry name" value="PHD_2"/>
    <property type="match status" value="1"/>
</dbReference>
<dbReference type="InterPro" id="IPR042011">
    <property type="entry name" value="ATX3/4/5_PHD"/>
</dbReference>
<dbReference type="Gene3D" id="2.170.270.10">
    <property type="entry name" value="SET domain"/>
    <property type="match status" value="1"/>
</dbReference>
<dbReference type="InterPro" id="IPR034732">
    <property type="entry name" value="EPHD"/>
</dbReference>
<evidence type="ECO:0000256" key="2">
    <source>
        <dbReference type="ARBA" id="ARBA00022771"/>
    </source>
</evidence>
<dbReference type="EMBL" id="PNBA02000009">
    <property type="protein sequence ID" value="KAG6412612.1"/>
    <property type="molecule type" value="Genomic_DNA"/>
</dbReference>
<dbReference type="GO" id="GO:0006357">
    <property type="term" value="P:regulation of transcription by RNA polymerase II"/>
    <property type="evidence" value="ECO:0007669"/>
    <property type="project" value="TreeGrafter"/>
</dbReference>
<dbReference type="SUPFAM" id="SSF63748">
    <property type="entry name" value="Tudor/PWWP/MBT"/>
    <property type="match status" value="1"/>
</dbReference>
<reference evidence="9" key="1">
    <citation type="submission" date="2018-01" db="EMBL/GenBank/DDBJ databases">
        <authorList>
            <person name="Mao J.F."/>
        </authorList>
    </citation>
    <scope>NUCLEOTIDE SEQUENCE</scope>
    <source>
        <strain evidence="9">Huo1</strain>
        <tissue evidence="9">Leaf</tissue>
    </source>
</reference>
<proteinExistence type="predicted"/>
<dbReference type="PROSITE" id="PS50812">
    <property type="entry name" value="PWWP"/>
    <property type="match status" value="1"/>
</dbReference>
<evidence type="ECO:0000256" key="3">
    <source>
        <dbReference type="ARBA" id="ARBA00022833"/>
    </source>
</evidence>
<evidence type="ECO:0000259" key="7">
    <source>
        <dbReference type="PROSITE" id="PS50812"/>
    </source>
</evidence>
<dbReference type="FunFam" id="3.30.40.10:FF:000464">
    <property type="entry name" value="Histone-lysine N-methyltransferase"/>
    <property type="match status" value="1"/>
</dbReference>
<dbReference type="AlphaFoldDB" id="A0A8X8XGW2"/>
<dbReference type="CDD" id="cd20143">
    <property type="entry name" value="PWWP_AtATX3-like"/>
    <property type="match status" value="1"/>
</dbReference>
<feature type="region of interest" description="Disordered" evidence="6">
    <location>
        <begin position="131"/>
        <end position="161"/>
    </location>
</feature>
<dbReference type="InterPro" id="IPR050701">
    <property type="entry name" value="Histone_Mod_Regulator"/>
</dbReference>
<dbReference type="InterPro" id="IPR019787">
    <property type="entry name" value="Znf_PHD-finger"/>
</dbReference>
<protein>
    <recommendedName>
        <fullName evidence="11">Histone-lysine N-methyltransferase ATX4</fullName>
    </recommendedName>
</protein>
<dbReference type="Gene3D" id="2.30.30.140">
    <property type="match status" value="1"/>
</dbReference>
<dbReference type="Gene3D" id="3.30.40.10">
    <property type="entry name" value="Zinc/RING finger domain, C3HC4 (zinc finger)"/>
    <property type="match status" value="2"/>
</dbReference>
<feature type="domain" description="PHD-type" evidence="8">
    <location>
        <begin position="617"/>
        <end position="746"/>
    </location>
</feature>
<feature type="compositionally biased region" description="Basic and acidic residues" evidence="6">
    <location>
        <begin position="79"/>
        <end position="93"/>
    </location>
</feature>
<dbReference type="CDD" id="cd15495">
    <property type="entry name" value="PHD_ATX3_4_5_like"/>
    <property type="match status" value="1"/>
</dbReference>
<dbReference type="InterPro" id="IPR019786">
    <property type="entry name" value="Zinc_finger_PHD-type_CS"/>
</dbReference>
<dbReference type="InterPro" id="IPR000313">
    <property type="entry name" value="PWWP_dom"/>
</dbReference>
<keyword evidence="2" id="KW-0863">Zinc-finger</keyword>
<dbReference type="PROSITE" id="PS51805">
    <property type="entry name" value="EPHD"/>
    <property type="match status" value="1"/>
</dbReference>
<feature type="region of interest" description="Disordered" evidence="6">
    <location>
        <begin position="71"/>
        <end position="103"/>
    </location>
</feature>
<dbReference type="GO" id="GO:0048188">
    <property type="term" value="C:Set1C/COMPASS complex"/>
    <property type="evidence" value="ECO:0007669"/>
    <property type="project" value="UniProtKB-ARBA"/>
</dbReference>
<dbReference type="InterPro" id="IPR001965">
    <property type="entry name" value="Znf_PHD"/>
</dbReference>
<accession>A0A8X8XGW2</accession>
<dbReference type="GO" id="GO:0008270">
    <property type="term" value="F:zinc ion binding"/>
    <property type="evidence" value="ECO:0007669"/>
    <property type="project" value="UniProtKB-KW"/>
</dbReference>
<name>A0A8X8XGW2_SALSN</name>
<evidence type="ECO:0000313" key="9">
    <source>
        <dbReference type="EMBL" id="KAG6412612.1"/>
    </source>
</evidence>
<comment type="caution">
    <text evidence="9">The sequence shown here is derived from an EMBL/GenBank/DDBJ whole genome shotgun (WGS) entry which is preliminary data.</text>
</comment>
<feature type="domain" description="PWWP" evidence="7">
    <location>
        <begin position="209"/>
        <end position="278"/>
    </location>
</feature>
<dbReference type="SUPFAM" id="SSF57903">
    <property type="entry name" value="FYVE/PHD zinc finger"/>
    <property type="match status" value="1"/>
</dbReference>
<dbReference type="Pfam" id="PF00856">
    <property type="entry name" value="SET"/>
    <property type="match status" value="1"/>
</dbReference>
<sequence>MIVKKSLKTVMPIMKRCRVGDSAGDDDELSVNRKKRKTSNDYFPLHLLGEAAAGIIPFNGYGVQKIAAEAPVGGGGEASESRREQPSKSKEVSRPPLVRTSRGRVQVLPSRFNDSILDNWKKESKNAVREDTEYVPVKQKDNKSSSKPLRIRGDANVPRKQSECRKFSPLSVDEIAELRNADGYDEDEYDECIDICSIDRLYSTKDFGEGDIVWAIPGKHCPGWPAIVLNHELQVPTQVFNYRIAGAVCVMFFGYSGNGTQRDYAWIKSGRIFPFVDYVDRFQGQTELNDSKPGDLRSAIEEAFLAENGFNEMLMVEISAAAGKSHYPHSLRRRVFEAAGLNQDQQCSSAEPDAHLKKESQCCEACGTSIAPYLSKKVVPGTNRLCTSCTRLKKMKHYCGICKKIRNQSDNGTWDLAASDYYCPECKARFNFELSDSETLQSKNKKKNGKFALPDKVAVVCCGVEGIYYPSLHLVVCKCGCCGMEKQALSEWERHTGSKTKNWKSSVRVKGSLLPLEQWMAECHERSLVPAKSVKRPSLKVRKQKLLNFLQEHYEPVCAKWTTERCAVCRWVEDWDFNKIIICIRCQVAVHQECYGARHVSDFTSWVCRACETPDIERECCLCPVKGGALKPMDIAPLWVHITCAWFQPEVSFASDEKMEPALGILRIPSSSFVKLFIHCPYLKPDGDVICVVCKQIHGSCTQCCKCSTYYHAMCASRAGYRMELHCLEKNGKQFTKMVSYCAYHRAPNPDTVLIVETPKGTFSTKSLLQNKRHMGARLISTIRLKLEEPAPEDTEEVDPFSVARCRVYKRTKKKIEKPNFSTFRERLHHLQKTEKDKVCFGRSAIHGWGLFARRNILEGEMVVEYRGEQVRRSVADLREARYRAQGKDCYLFKISEVVVDATDAGNIARYDYLFDPDEPEEFKVPCMCNAPKDLTNQSTL</sequence>
<dbReference type="Proteomes" id="UP000298416">
    <property type="component" value="Unassembled WGS sequence"/>
</dbReference>
<dbReference type="Pfam" id="PF13832">
    <property type="entry name" value="zf-HC5HC2H_2"/>
    <property type="match status" value="1"/>
</dbReference>
<evidence type="ECO:0000256" key="5">
    <source>
        <dbReference type="ARBA" id="ARBA00023242"/>
    </source>
</evidence>
<keyword evidence="1" id="KW-0479">Metal-binding</keyword>
<evidence type="ECO:0000259" key="8">
    <source>
        <dbReference type="PROSITE" id="PS51805"/>
    </source>
</evidence>
<dbReference type="InterPro" id="IPR046341">
    <property type="entry name" value="SET_dom_sf"/>
</dbReference>